<dbReference type="AlphaFoldDB" id="A0AB74QFJ8"/>
<gene>
    <name evidence="1" type="ORF">SAMEA1402399_03540</name>
</gene>
<sequence length="553" mass="62723">MIRNCSKIIKNYGFKINSKNHVFDSNGNEICNFVPIVLGQYMIGDGRDRRTVIVLMGISEDGNQLETINIDVSDIEHLKWVKNSWGFQYKVHSKMKNQFLYLIEVLVINGTTKKLSSQIGWVKDNGKYAYLHTRGVIGESDKEVDIGDNLSNYFLPSEIVDINRACKASLNLLEVADYEVTVPLLALVYLSPLLQAIKDVGKMPEFVVWLFGTTCSRKTSLARVFLSHFGDFTNRLPATFNDTYASIEIKANAIKDSLNLIDDYAPKQTKKQKDAQDEIAEKAIRAYGDRIARGRVNSSIISQKQYIPQGMLLMTGENLIRGHSTVARLVALELDKDSVNLKLLKEMQDSVSLLGESMRGYIEWLLHGMNKDSSDIGGILIHNFDLYKEELEKIEYTHTKGGHGRSIESCAWLLVGISSMLSYFEDKKVISEVEFNQYIQFAKDTMVNVLIKNNNITKESSPIDEFLYTIKEAIDSNSIKISTLVDGNKLNDNDDDTYGYKDDKYFYFHPDKTYSYVQEIQSKSGNYISLTKRGLIKLLREHSIIKVDSDGSP</sequence>
<comment type="caution">
    <text evidence="1">The sequence shown here is derived from an EMBL/GenBank/DDBJ whole genome shotgun (WGS) entry which is preliminary data.</text>
</comment>
<dbReference type="Proteomes" id="UP000411588">
    <property type="component" value="Unassembled WGS sequence"/>
</dbReference>
<dbReference type="RefSeq" id="WP_021359818.1">
    <property type="nucleotide sequence ID" value="NZ_BIOV01000035.1"/>
</dbReference>
<proteinExistence type="predicted"/>
<protein>
    <recommendedName>
        <fullName evidence="3">DUF927 domain-containing protein</fullName>
    </recommendedName>
</protein>
<name>A0AB74QFJ8_CLODI</name>
<reference evidence="1 2" key="1">
    <citation type="submission" date="2019-02" db="EMBL/GenBank/DDBJ databases">
        <authorList>
            <consortium name="Pathogen Informatics"/>
        </authorList>
    </citation>
    <scope>NUCLEOTIDE SEQUENCE [LARGE SCALE GENOMIC DNA]</scope>
    <source>
        <strain evidence="2">clo34</strain>
    </source>
</reference>
<dbReference type="EMBL" id="CAADAN010000017">
    <property type="protein sequence ID" value="VFD35452.1"/>
    <property type="molecule type" value="Genomic_DNA"/>
</dbReference>
<evidence type="ECO:0000313" key="2">
    <source>
        <dbReference type="Proteomes" id="UP000411588"/>
    </source>
</evidence>
<organism evidence="1 2">
    <name type="scientific">Clostridioides difficile</name>
    <name type="common">Peptoclostridium difficile</name>
    <dbReference type="NCBI Taxonomy" id="1496"/>
    <lineage>
        <taxon>Bacteria</taxon>
        <taxon>Bacillati</taxon>
        <taxon>Bacillota</taxon>
        <taxon>Clostridia</taxon>
        <taxon>Peptostreptococcales</taxon>
        <taxon>Peptostreptococcaceae</taxon>
        <taxon>Clostridioides</taxon>
    </lineage>
</organism>
<accession>A0AB74QFJ8</accession>
<evidence type="ECO:0008006" key="3">
    <source>
        <dbReference type="Google" id="ProtNLM"/>
    </source>
</evidence>
<evidence type="ECO:0000313" key="1">
    <source>
        <dbReference type="EMBL" id="VFD35452.1"/>
    </source>
</evidence>